<reference evidence="1" key="1">
    <citation type="journal article" date="2025" name="Int. J. Syst. Evol. Microbiol.">
        <title>Streptomyces citrinus sp. nov., with yellow diffusible pigment.</title>
        <authorList>
            <person name="He Y."/>
            <person name="Yang E."/>
            <person name="Xu J."/>
            <person name="Sun Y."/>
            <person name="Sun L."/>
        </authorList>
    </citation>
    <scope>NUCLEOTIDE SEQUENCE</scope>
    <source>
        <strain evidence="1">Q6</strain>
    </source>
</reference>
<name>A0ACD5A621_9ACTN</name>
<dbReference type="Proteomes" id="UP001432251">
    <property type="component" value="Chromosome"/>
</dbReference>
<proteinExistence type="predicted"/>
<gene>
    <name evidence="1" type="ORF">V2W30_04175</name>
</gene>
<dbReference type="EMBL" id="CP146022">
    <property type="protein sequence ID" value="WWQ62637.1"/>
    <property type="molecule type" value="Genomic_DNA"/>
</dbReference>
<evidence type="ECO:0000313" key="1">
    <source>
        <dbReference type="EMBL" id="WWQ62637.1"/>
    </source>
</evidence>
<organism evidence="1 2">
    <name type="scientific">Streptomyces citrinus</name>
    <dbReference type="NCBI Taxonomy" id="3118173"/>
    <lineage>
        <taxon>Bacteria</taxon>
        <taxon>Bacillati</taxon>
        <taxon>Actinomycetota</taxon>
        <taxon>Actinomycetes</taxon>
        <taxon>Kitasatosporales</taxon>
        <taxon>Streptomycetaceae</taxon>
        <taxon>Streptomyces</taxon>
    </lineage>
</organism>
<protein>
    <submittedName>
        <fullName evidence="1">Uncharacterized protein</fullName>
    </submittedName>
</protein>
<evidence type="ECO:0000313" key="2">
    <source>
        <dbReference type="Proteomes" id="UP001432251"/>
    </source>
</evidence>
<sequence length="85" mass="9115">MDEDIVWTENARPSTAGTPGLWQDGDRIVLRGQLRLDEDGGAALDVGGSVILFDLANPPLPDGVDGSWVEVRVAPGNVTVWPYEV</sequence>
<accession>A0ACD5A621</accession>
<keyword evidence="2" id="KW-1185">Reference proteome</keyword>